<dbReference type="OrthoDB" id="1931055at2759"/>
<keyword evidence="3" id="KW-1185">Reference proteome</keyword>
<feature type="region of interest" description="Disordered" evidence="1">
    <location>
        <begin position="4266"/>
        <end position="4346"/>
    </location>
</feature>
<feature type="region of interest" description="Disordered" evidence="1">
    <location>
        <begin position="384"/>
        <end position="424"/>
    </location>
</feature>
<feature type="compositionally biased region" description="Polar residues" evidence="1">
    <location>
        <begin position="1068"/>
        <end position="1084"/>
    </location>
</feature>
<feature type="region of interest" description="Disordered" evidence="1">
    <location>
        <begin position="4052"/>
        <end position="4087"/>
    </location>
</feature>
<feature type="region of interest" description="Disordered" evidence="1">
    <location>
        <begin position="3857"/>
        <end position="3880"/>
    </location>
</feature>
<feature type="compositionally biased region" description="Polar residues" evidence="1">
    <location>
        <begin position="1288"/>
        <end position="1300"/>
    </location>
</feature>
<feature type="compositionally biased region" description="Basic and acidic residues" evidence="1">
    <location>
        <begin position="471"/>
        <end position="510"/>
    </location>
</feature>
<feature type="compositionally biased region" description="Basic and acidic residues" evidence="1">
    <location>
        <begin position="2317"/>
        <end position="2327"/>
    </location>
</feature>
<feature type="compositionally biased region" description="Polar residues" evidence="1">
    <location>
        <begin position="617"/>
        <end position="632"/>
    </location>
</feature>
<feature type="region of interest" description="Disordered" evidence="1">
    <location>
        <begin position="2856"/>
        <end position="2913"/>
    </location>
</feature>
<feature type="region of interest" description="Disordered" evidence="1">
    <location>
        <begin position="471"/>
        <end position="552"/>
    </location>
</feature>
<feature type="compositionally biased region" description="Basic and acidic residues" evidence="1">
    <location>
        <begin position="1494"/>
        <end position="1503"/>
    </location>
</feature>
<feature type="region of interest" description="Disordered" evidence="1">
    <location>
        <begin position="1067"/>
        <end position="1094"/>
    </location>
</feature>
<feature type="region of interest" description="Disordered" evidence="1">
    <location>
        <begin position="3142"/>
        <end position="3168"/>
    </location>
</feature>
<feature type="region of interest" description="Disordered" evidence="1">
    <location>
        <begin position="1715"/>
        <end position="1743"/>
    </location>
</feature>
<proteinExistence type="predicted"/>
<feature type="region of interest" description="Disordered" evidence="1">
    <location>
        <begin position="1260"/>
        <end position="1324"/>
    </location>
</feature>
<feature type="compositionally biased region" description="Low complexity" evidence="1">
    <location>
        <begin position="3149"/>
        <end position="3168"/>
    </location>
</feature>
<gene>
    <name evidence="2" type="ORF">EJB05_06251</name>
</gene>
<sequence length="4346" mass="470517">MSHPGKFVSVNLNRSYGQHTHSNHGGRPSRPVASSSGGGGGGMVVLSRQRGSSLAKPQPPKLSVPPPLNLPSLRKEHERFDGASSAASGAASAPARSGAPAAGWTKPAPVAEKPPGSAALPGSAVRPPSYGFPEKAVVLRGEDFPSLKAAVAPPPPPPTQRQKEADGGRASTPETRPMPLGMRPQMTPSRATEPVSSGGGISAGNRPSDKAQKHDLGPLPMVRLRYDSDWADDERDTGLSLPERDSRERGFGRSEAMIPGRDLYGAAREPFKKELFGRDVVATSKESGQDGPWRSPMSNQLDRERTEDRPYSAGRGSNGQSYRESIAAGGSKDLWSNSREPQVAHGQSGVEPYGTTRIGETASERYGYNSNNWPKVNSFQNNIGSKVQPFSGNKGPLINEPVSKFGREKRITGSPAKPLIEDGGFDSISAINLSAIKKKKEATKPTDFHDPARESFEAELDRILRVQEQERQRVMEEQARAREFARKQEEERERLIKEEEERQRLVEEQARQAAWQAEQEKLEAAKRAEEQRITREEERKRIAMEEERRREAARQKLLELEAKIAKRHQESNVDRTRDGDLSSTINDELAPGPKDREVSQSTNFGHKKDMNRIGERINTSVPLEPSSLNRYSDSVPRVHTLRDGHSSLIDREPAYYGARATFPEQGNVHHSPQRNSFAMRGNFPKKDFNDGYGSVSFRPSSRGRTTDSPWALEDYGHEKVPRWDAPREIERFGKQSDFDAEIFNGDRFGDSAWLPSSSHGSPSAQQGDRMLQSSEANDFSAFTRPRYSMRQPRVPPPPTMTSVHRSALGVSAQRPNSSFVDDGMGESSCRDDDQTMRGQYGSVYQEASHQRGIPAEHIAVAEHQIGDRESPVLGSQSSLSVSSPPSSPPHVSHDEMDVSGDSPALPTSADGERTVMSDNDHSALTLDAANTSRIARSTSVSHIEDDEWSSENNDERRKQDEYDEDGDSYQEDDINGADDDNLDLDDEFLEEQQTSVELEPVILGFDEGVQVKIPSNSELELSSMKSTERIIGGHLNVGIAEQENVAGSIVHPDPIVETEKTLKDLTLDISNGDPTPTSSSQLPQASSTPSITSSASAVVGQNEIPFNLQFGLFTGPPLIPTPVPAIQIGSIQMPIHFHNQNNPSLSQMNSSTTPLYQFGQLRYVRPIAQSARQMTSQSILPVHSSAPAQYTHQINQNVCCGLPELVSRDTHQNISSQAVSSTVIDKSVPPTAKLPLVMNNSDSQYLSAPSNNQMVDAEGFHGQVDRPSGVSQAEIQRNHDPSLKRSYKSTSNSIESSQSGLEGKSLSGPKAPGAVSGGRGRKHGYAVRDTNMKATGSVVEPSHKDTRGFQRRARRNVRRTEFRVRENVEKNQIQASESFTYCEHDERPYSHGTTRDVSGRYTSTREVDLNKSSRMNEITDQTVNSSIRTTQKTPYERSHGGNKKSRTCAITEGDMASLQAGTVRVVKQQGIEVPVDADGFIEVRSKKQIMSVRRELREKENRSKMRMAKTPRKQHQISLQNSGGPSVNKRVALSGEVAKKVSLDPAIQLEGRVADSAEPSVALKGDMASMNPIGPPLTNAETHANCYAKQPSRGQASSDVVTSTKLSIGLSEDNNKGAPVNTPFNMVSWDNSQINQQVMPLTQTQLEEAMRPAKIEQQTGSAFSLESSSALSPTATAEKAFPSSASPINSLLAGEKIQFGAVTSPTVLAPVSRTVSTGLGAPGSSRPDMKIDRNLPSDKSGNDVFFEKEKTTSKEPCPNAEDAEAEAEAAASAVAVAAISTDEGSPADVTTASAPDNKSFSSKDLNALTSGGVITGQAGQSSTEEPLTVALPADLSVDTPSMSLWPPLASPQASGPMISQFPGAQPPHYSCFDMNTMLGGHIFAFGPSDESAGAQGQHPQRSNVLPSAPLGAWPQCHSGVDSFFRPPTGFAGPFISPGGIPGVQGPPHMVVYNHFAPVGQFGQMGLGFMGTTYIPGDKQPDWKQSQGPSVVAVSQSDPNNQNVASGQVNSSGVPTPVQHLRPTSIMPIPSQLTMFDIAPFQSSTDIQMQPCWPHMPVPPLHSVPLSVPLPHHPVDGTSAQQFVHNVPMDNKASTHNRFQEPSASAAPSDGNKTFPNAAAAQRTNELGIVEQPPSSSSITQIVQPSFGHAGEHERFDGASSAASGAASAPARSGAPAAGWTKPAPVAEKPPGSAALPGSAVRPPSYGFPEKAVVLRGEDFPSLKAAVAPPPPPPTQRQKEADGGRASTPETRPMPLGMRPQVTPSRATELVSSGGGISAGNRPSDKAQKHDLGPLPMVRLRYDSDWADDERDTGLSLPERDSRERGFGRSEAMIPGRDLYGAAREPFKKEFFGRDVVATSKESGQDGPWRSPMSNKLDRERTEDRPYSAGRGSNGQSYRESIAAGGSKDLWSNSREPQVAHGQSGVEPYGTTRIGETASERYGYNSNNWPKVNSFQNNIGSKVQPFSGNKGPLINEPVSKFGREKRITGSPAKPLIEDGGFDSISAINLSAIKKKKEATKPTDFHDPARESFEAELDRILRVQEQERQRVMEEQARAREFARKQEEERERLIKEEEERQRLVEEQARQAAWQAEQEKLEAAKRAEEQRITREEERKRIAMEEERRREAARQKLLELEAKIAKRHQESNVDRTRDGDLSSTINDELAPGPKDREVSQSTNFGHKKDINRIGERINTSVPLEPSSLNRYSDSVPRVHTLRDGHSSLIDREPAYYGARATFPEQGNVHHSPQRNSFAMRGNFPKKDFNDGYGSVSFRPSSRGRTTDSPWALEDYGHEKVPRWDAPREIERFDKQSDFDAEIFNGDRFGDSAWLPSSSHGSPSAQQGDRMLQSSEANDFSAFTRPRYSMRQPRVPPPPTMTSVHRSALGVSAQRPNSSFVDDGMGESSCRDDDQTMRGQYGSVYQEASHQRGIPAEHIAVAEHQIGDRESPVLGSQSSLSVSSPPSSPPHVSHDEMDVSGDSPALPTSADGERTVMSDNDHSALTLDAANTSRIARSTSVSHIEDDEWSSENNDERRKQDEYDEDGDSYQEDDINGADDDNLDLDDEFLEEQQTSVELEPVILGFDEGVQVKIPSNSELELSSMKSTERIIGGHLNVGIAEQENVAGSIVHPDPIVETEKTLKDLTLDISNGDPTPASSSQLPQASSTPSITSSASAVVGQNEIPFNLQFGLFTGPPLIPTPVPAIQIGSIQMPIHFHNQNNPSLSQMNSSTTPLYQFGQLRYVRPIAQSARQMTSQSILPVHSSAPAQYTHQINQNVCCGLPELVSRDTHQNISSQAVSSTVIDKSVPPTAKLPLVMNNSDSQYLSAPSNNQMVDAEGFHGQVDRPSGVSQAEIQRNHDPSLKRSYKSTSNSIESSQSGLEGKSLSGPKAPGAVSGGRGRKHGYAVRDTNMKATGSVVEPSHKDTRGFQRRARRNVRRTEFRVRENVEKNQIQASESFTYCEHDERPYSHGTTRDVSGRYTSTREVDLNKSSRMNEITDQTVNSSIRTTQKTPYERSHGGNKKSRTCAIIEGDMASLQAGTVHVVKQQGIEVPVDADGFIEVRSKKQIMSVRRELREKENRSKMRMAKTPRKQHQISLQNSGGPSVNKRVALSGEVAKKVSLDPAIQLEGRVADSAEPSVALKGDMASMNPIGPPLTNAETHANCYAKQPSRGQASSDVVTSTKLSIGLSEDNNKGAPVNTPFNMVSWDNSQINQQVMPLTQTQLEEAMRPAKIEQQTGSVFSLESSSALSPTATAEKAFPSSASPINSLLAGEKIQFGAVTSPTVLAPVSRTVSTGLGAPGSSRPDMKIDRNLPSDKSGNDVFFEKEKTTSKEPCPNAEDAEAEAEAAASAVAVAAISTDEGSPADVTTASAPDNKSFSSKDLNALTSGGVITGQAGQSSTEEPLTVALPADLSVDTPSMSLWPPLASPQASGPMISQFPGAQPPHYSCFDMNTMLGGHIFAFGPSDESAGAQGQHPQRSNVLPSAPLGAWPQCHSGVDSFFRPPTGFAGPFISPGGIPGVQGPPHMVVYNHFAPVGQFGQMGLGFMGTTYIPGDKQPDWKQSQGPSVVAVSQSDPNNQNVASGQVNSSGVPTHVQHLRPTSIMPIPSQLTMFDIAPFQSSTDIQMQPCWPHMPVPPLHSVPLSVPLPHHPVDGTSAQQFVHNVPMDNKASTHNRFQEPSASAAPSDGNKTFPNAAAAQRTNELGIVEQPPSSSSITQIVQPSFGHAGVISNEVSNSAKVVVKTIPSNVNPGIGTGASNTNGVQVTNLTSNSKTNQSSSSSDQQVHPVNNQDRRARAAQKTGSGNEWQRRQGYQGRNQNSGPDKNSGTGRMKQIYVAKSSATSGRTPSG</sequence>
<feature type="region of interest" description="Disordered" evidence="1">
    <location>
        <begin position="2149"/>
        <end position="2200"/>
    </location>
</feature>
<feature type="compositionally biased region" description="Polar residues" evidence="1">
    <location>
        <begin position="3363"/>
        <end position="3375"/>
    </location>
</feature>
<feature type="compositionally biased region" description="Basic and acidic residues" evidence="1">
    <location>
        <begin position="242"/>
        <end position="252"/>
    </location>
</feature>
<feature type="region of interest" description="Disordered" evidence="1">
    <location>
        <begin position="2091"/>
        <end position="2115"/>
    </location>
</feature>
<feature type="compositionally biased region" description="Basic and acidic residues" evidence="1">
    <location>
        <begin position="2681"/>
        <end position="2690"/>
    </location>
</feature>
<dbReference type="CDD" id="cd22249">
    <property type="entry name" value="UDM1_RNF168_RNF169-like"/>
    <property type="match status" value="2"/>
</dbReference>
<feature type="compositionally biased region" description="Basic and acidic residues" evidence="1">
    <location>
        <begin position="2282"/>
        <end position="2291"/>
    </location>
</feature>
<feature type="compositionally biased region" description="Polar residues" evidence="1">
    <location>
        <begin position="4167"/>
        <end position="4177"/>
    </location>
</feature>
<feature type="compositionally biased region" description="Polar residues" evidence="1">
    <location>
        <begin position="4057"/>
        <end position="4087"/>
    </location>
</feature>
<feature type="region of interest" description="Disordered" evidence="1">
    <location>
        <begin position="1977"/>
        <end position="2014"/>
    </location>
</feature>
<feature type="region of interest" description="Disordered" evidence="1">
    <location>
        <begin position="2639"/>
        <end position="2710"/>
    </location>
</feature>
<feature type="compositionally biased region" description="Low complexity" evidence="1">
    <location>
        <begin position="4307"/>
        <end position="4316"/>
    </location>
</feature>
<feature type="compositionally biased region" description="Acidic residues" evidence="1">
    <location>
        <begin position="961"/>
        <end position="982"/>
    </location>
</feature>
<feature type="region of interest" description="Disordered" evidence="1">
    <location>
        <begin position="1"/>
        <end position="131"/>
    </location>
</feature>
<accession>A0A5J9WH55</accession>
<feature type="compositionally biased region" description="Low complexity" evidence="1">
    <location>
        <begin position="1085"/>
        <end position="1094"/>
    </location>
</feature>
<feature type="region of interest" description="Disordered" evidence="1">
    <location>
        <begin position="3335"/>
        <end position="3399"/>
    </location>
</feature>
<evidence type="ECO:0000313" key="2">
    <source>
        <dbReference type="EMBL" id="TVU46700.1"/>
    </source>
</evidence>
<feature type="compositionally biased region" description="Basic and acidic residues" evidence="1">
    <location>
        <begin position="2375"/>
        <end position="2385"/>
    </location>
</feature>
<dbReference type="InterPro" id="IPR051195">
    <property type="entry name" value="Fungal_stress_NST1"/>
</dbReference>
<feature type="compositionally biased region" description="Basic residues" evidence="1">
    <location>
        <begin position="1504"/>
        <end position="1515"/>
    </location>
</feature>
<feature type="compositionally biased region" description="Low complexity" evidence="1">
    <location>
        <begin position="2157"/>
        <end position="2178"/>
    </location>
</feature>
<feature type="region of interest" description="Disordered" evidence="1">
    <location>
        <begin position="936"/>
        <end position="982"/>
    </location>
</feature>
<feature type="compositionally biased region" description="Basic and acidic residues" evidence="1">
    <location>
        <begin position="207"/>
        <end position="216"/>
    </location>
</feature>
<feature type="region of interest" description="Disordered" evidence="1">
    <location>
        <begin position="2546"/>
        <end position="2568"/>
    </location>
</feature>
<feature type="region of interest" description="Disordered" evidence="1">
    <location>
        <begin position="282"/>
        <end position="355"/>
    </location>
</feature>
<feature type="region of interest" description="Disordered" evidence="1">
    <location>
        <begin position="1782"/>
        <end position="1805"/>
    </location>
</feature>
<organism evidence="2 3">
    <name type="scientific">Eragrostis curvula</name>
    <name type="common">weeping love grass</name>
    <dbReference type="NCBI Taxonomy" id="38414"/>
    <lineage>
        <taxon>Eukaryota</taxon>
        <taxon>Viridiplantae</taxon>
        <taxon>Streptophyta</taxon>
        <taxon>Embryophyta</taxon>
        <taxon>Tracheophyta</taxon>
        <taxon>Spermatophyta</taxon>
        <taxon>Magnoliopsida</taxon>
        <taxon>Liliopsida</taxon>
        <taxon>Poales</taxon>
        <taxon>Poaceae</taxon>
        <taxon>PACMAD clade</taxon>
        <taxon>Chloridoideae</taxon>
        <taxon>Eragrostideae</taxon>
        <taxon>Eragrostidinae</taxon>
        <taxon>Eragrostis</taxon>
    </lineage>
</organism>
<feature type="compositionally biased region" description="Polar residues" evidence="1">
    <location>
        <begin position="2692"/>
        <end position="2707"/>
    </location>
</feature>
<feature type="compositionally biased region" description="Polar residues" evidence="1">
    <location>
        <begin position="1516"/>
        <end position="1525"/>
    </location>
</feature>
<evidence type="ECO:0000256" key="1">
    <source>
        <dbReference type="SAM" id="MobiDB-lite"/>
    </source>
</evidence>
<feature type="compositionally biased region" description="Low complexity" evidence="1">
    <location>
        <begin position="82"/>
        <end position="103"/>
    </location>
</feature>
<feature type="compositionally biased region" description="Low complexity" evidence="1">
    <location>
        <begin position="4266"/>
        <end position="4281"/>
    </location>
</feature>
<feature type="region of interest" description="Disordered" evidence="1">
    <location>
        <begin position="564"/>
        <end position="635"/>
    </location>
</feature>
<feature type="compositionally biased region" description="Basic and acidic residues" evidence="1">
    <location>
        <begin position="518"/>
        <end position="552"/>
    </location>
</feature>
<feature type="compositionally biased region" description="Polar residues" evidence="1">
    <location>
        <begin position="2091"/>
        <end position="2102"/>
    </location>
</feature>
<feature type="compositionally biased region" description="Basic and acidic residues" evidence="1">
    <location>
        <begin position="2639"/>
        <end position="2655"/>
    </location>
</feature>
<evidence type="ECO:0000313" key="3">
    <source>
        <dbReference type="Proteomes" id="UP000324897"/>
    </source>
</evidence>
<feature type="region of interest" description="Disordered" evidence="1">
    <location>
        <begin position="1494"/>
        <end position="1527"/>
    </location>
</feature>
<feature type="region of interest" description="Disordered" evidence="1">
    <location>
        <begin position="2459"/>
        <end position="2499"/>
    </location>
</feature>
<feature type="region of interest" description="Disordered" evidence="1">
    <location>
        <begin position="3011"/>
        <end position="3057"/>
    </location>
</feature>
<feature type="compositionally biased region" description="Pro residues" evidence="1">
    <location>
        <begin position="57"/>
        <end position="69"/>
    </location>
</feature>
<reference evidence="2 3" key="1">
    <citation type="journal article" date="2019" name="Sci. Rep.">
        <title>A high-quality genome of Eragrostis curvula grass provides insights into Poaceae evolution and supports new strategies to enhance forage quality.</title>
        <authorList>
            <person name="Carballo J."/>
            <person name="Santos B.A.C.M."/>
            <person name="Zappacosta D."/>
            <person name="Garbus I."/>
            <person name="Selva J.P."/>
            <person name="Gallo C.A."/>
            <person name="Diaz A."/>
            <person name="Albertini E."/>
            <person name="Caccamo M."/>
            <person name="Echenique V."/>
        </authorList>
    </citation>
    <scope>NUCLEOTIDE SEQUENCE [LARGE SCALE GENOMIC DNA]</scope>
    <source>
        <strain evidence="3">cv. Victoria</strain>
        <tissue evidence="2">Leaf</tissue>
    </source>
</reference>
<feature type="compositionally biased region" description="Polar residues" evidence="1">
    <location>
        <begin position="4336"/>
        <end position="4346"/>
    </location>
</feature>
<feature type="region of interest" description="Disordered" evidence="1">
    <location>
        <begin position="146"/>
        <end position="254"/>
    </location>
</feature>
<feature type="compositionally biased region" description="Basic and acidic residues" evidence="1">
    <location>
        <begin position="301"/>
        <end position="310"/>
    </location>
</feature>
<feature type="region of interest" description="Disordered" evidence="1">
    <location>
        <begin position="2935"/>
        <end position="2990"/>
    </location>
</feature>
<feature type="compositionally biased region" description="Basic residues" evidence="1">
    <location>
        <begin position="3579"/>
        <end position="3590"/>
    </location>
</feature>
<comment type="caution">
    <text evidence="2">The sequence shown here is derived from an EMBL/GenBank/DDBJ whole genome shotgun (WGS) entry which is preliminary data.</text>
</comment>
<feature type="compositionally biased region" description="Polar residues" evidence="1">
    <location>
        <begin position="3863"/>
        <end position="3880"/>
    </location>
</feature>
<feature type="compositionally biased region" description="Low complexity" evidence="1">
    <location>
        <begin position="871"/>
        <end position="884"/>
    </location>
</feature>
<feature type="compositionally biased region" description="Acidic residues" evidence="1">
    <location>
        <begin position="3036"/>
        <end position="3057"/>
    </location>
</feature>
<feature type="region of interest" description="Disordered" evidence="1">
    <location>
        <begin position="4167"/>
        <end position="4190"/>
    </location>
</feature>
<dbReference type="PANTHER" id="PTHR31780:SF10">
    <property type="entry name" value="LD36051P"/>
    <property type="match status" value="1"/>
</dbReference>
<feature type="compositionally biased region" description="Low complexity" evidence="1">
    <location>
        <begin position="2946"/>
        <end position="2959"/>
    </location>
</feature>
<feature type="compositionally biased region" description="Polar residues" evidence="1">
    <location>
        <begin position="754"/>
        <end position="777"/>
    </location>
</feature>
<feature type="region of interest" description="Disordered" evidence="1">
    <location>
        <begin position="753"/>
        <end position="915"/>
    </location>
</feature>
<feature type="compositionally biased region" description="Basic and acidic residues" evidence="1">
    <location>
        <begin position="1727"/>
        <end position="1736"/>
    </location>
</feature>
<feature type="compositionally biased region" description="Basic and acidic residues" evidence="1">
    <location>
        <begin position="3569"/>
        <end position="3578"/>
    </location>
</feature>
<feature type="region of interest" description="Disordered" evidence="1">
    <location>
        <begin position="3569"/>
        <end position="3602"/>
    </location>
</feature>
<feature type="compositionally biased region" description="Basic and acidic residues" evidence="1">
    <location>
        <begin position="2593"/>
        <end position="2627"/>
    </location>
</feature>
<feature type="compositionally biased region" description="Basic and acidic residues" evidence="1">
    <location>
        <begin position="3802"/>
        <end position="3811"/>
    </location>
</feature>
<feature type="compositionally biased region" description="Polar residues" evidence="1">
    <location>
        <begin position="10"/>
        <end position="20"/>
    </location>
</feature>
<feature type="compositionally biased region" description="Basic and acidic residues" evidence="1">
    <location>
        <begin position="564"/>
        <end position="580"/>
    </location>
</feature>
<dbReference type="EMBL" id="RWGY01000004">
    <property type="protein sequence ID" value="TVU46700.1"/>
    <property type="molecule type" value="Genomic_DNA"/>
</dbReference>
<feature type="region of interest" description="Disordered" evidence="1">
    <location>
        <begin position="2357"/>
        <end position="2430"/>
    </location>
</feature>
<dbReference type="Proteomes" id="UP000324897">
    <property type="component" value="Chromosome 5"/>
</dbReference>
<name>A0A5J9WH55_9POAL</name>
<feature type="compositionally biased region" description="Polar residues" evidence="1">
    <location>
        <begin position="1788"/>
        <end position="1805"/>
    </location>
</feature>
<dbReference type="Gramene" id="TVU46700">
    <property type="protein sequence ID" value="TVU46700"/>
    <property type="gene ID" value="EJB05_06251"/>
</dbReference>
<feature type="compositionally biased region" description="Low complexity" evidence="1">
    <location>
        <begin position="25"/>
        <end position="35"/>
    </location>
</feature>
<feature type="compositionally biased region" description="Polar residues" evidence="1">
    <location>
        <begin position="3591"/>
        <end position="3600"/>
    </location>
</feature>
<protein>
    <submittedName>
        <fullName evidence="2">Uncharacterized protein</fullName>
    </submittedName>
</protein>
<feature type="region of interest" description="Disordered" evidence="1">
    <location>
        <begin position="3790"/>
        <end position="3818"/>
    </location>
</feature>
<feature type="region of interest" description="Disordered" evidence="1">
    <location>
        <begin position="2592"/>
        <end position="2627"/>
    </location>
</feature>
<feature type="compositionally biased region" description="Basic and acidic residues" evidence="1">
    <location>
        <begin position="606"/>
        <end position="615"/>
    </location>
</feature>
<feature type="region of interest" description="Disordered" evidence="1">
    <location>
        <begin position="2222"/>
        <end position="2329"/>
    </location>
</feature>
<dbReference type="CDD" id="cd06503">
    <property type="entry name" value="ATP-synt_Fo_b"/>
    <property type="match status" value="2"/>
</dbReference>
<dbReference type="PANTHER" id="PTHR31780">
    <property type="entry name" value="STRESS RESPONSE PROTEIN NST1-RELATED"/>
    <property type="match status" value="1"/>
</dbReference>
<feature type="compositionally biased region" description="Polar residues" evidence="1">
    <location>
        <begin position="1982"/>
        <end position="2013"/>
    </location>
</feature>